<evidence type="ECO:0000313" key="1">
    <source>
        <dbReference type="EMBL" id="PKH19022.1"/>
    </source>
</evidence>
<protein>
    <submittedName>
        <fullName evidence="1">Uncharacterized protein</fullName>
    </submittedName>
</protein>
<name>A0A2N1E3D7_PSEFL</name>
<reference evidence="1 2" key="1">
    <citation type="submission" date="2017-08" db="EMBL/GenBank/DDBJ databases">
        <authorList>
            <person name="de Groot N.N."/>
        </authorList>
    </citation>
    <scope>NUCLEOTIDE SEQUENCE [LARGE SCALE GENOMIC DNA]</scope>
    <source>
        <strain evidence="1 2">PfR 37</strain>
    </source>
</reference>
<gene>
    <name evidence="1" type="ORF">CIB54_16795</name>
</gene>
<dbReference type="Proteomes" id="UP000233564">
    <property type="component" value="Unassembled WGS sequence"/>
</dbReference>
<dbReference type="AlphaFoldDB" id="A0A2N1E3D7"/>
<dbReference type="EMBL" id="NVXX01000023">
    <property type="protein sequence ID" value="PKH19022.1"/>
    <property type="molecule type" value="Genomic_DNA"/>
</dbReference>
<accession>A0A2N1E3D7</accession>
<proteinExistence type="predicted"/>
<sequence>MRLGLLVWWIHHQGMEDCCEQGRREAESDYSLLFITGSNRPIAAGCDRQQWPNLSRALRRQHIFEIGIRIMPIHSRLDI</sequence>
<evidence type="ECO:0000313" key="2">
    <source>
        <dbReference type="Proteomes" id="UP000233564"/>
    </source>
</evidence>
<organism evidence="1 2">
    <name type="scientific">Pseudomonas fluorescens</name>
    <dbReference type="NCBI Taxonomy" id="294"/>
    <lineage>
        <taxon>Bacteria</taxon>
        <taxon>Pseudomonadati</taxon>
        <taxon>Pseudomonadota</taxon>
        <taxon>Gammaproteobacteria</taxon>
        <taxon>Pseudomonadales</taxon>
        <taxon>Pseudomonadaceae</taxon>
        <taxon>Pseudomonas</taxon>
    </lineage>
</organism>
<comment type="caution">
    <text evidence="1">The sequence shown here is derived from an EMBL/GenBank/DDBJ whole genome shotgun (WGS) entry which is preliminary data.</text>
</comment>